<keyword evidence="3" id="KW-1185">Reference proteome</keyword>
<dbReference type="SUPFAM" id="SSF69118">
    <property type="entry name" value="AhpD-like"/>
    <property type="match status" value="1"/>
</dbReference>
<evidence type="ECO:0000259" key="1">
    <source>
        <dbReference type="Pfam" id="PF02627"/>
    </source>
</evidence>
<dbReference type="InterPro" id="IPR029032">
    <property type="entry name" value="AhpD-like"/>
</dbReference>
<dbReference type="PANTHER" id="PTHR35446:SF3">
    <property type="entry name" value="CMD DOMAIN-CONTAINING PROTEIN"/>
    <property type="match status" value="1"/>
</dbReference>
<evidence type="ECO:0000313" key="2">
    <source>
        <dbReference type="EMBL" id="QOY87123.1"/>
    </source>
</evidence>
<dbReference type="Proteomes" id="UP000593892">
    <property type="component" value="Chromosome"/>
</dbReference>
<dbReference type="Gene3D" id="1.20.1290.10">
    <property type="entry name" value="AhpD-like"/>
    <property type="match status" value="1"/>
</dbReference>
<accession>A0A7S7NNY6</accession>
<feature type="domain" description="Carboxymuconolactone decarboxylase-like" evidence="1">
    <location>
        <begin position="42"/>
        <end position="108"/>
    </location>
</feature>
<reference evidence="2 3" key="1">
    <citation type="submission" date="2020-10" db="EMBL/GenBank/DDBJ databases">
        <title>Complete genome sequence of Paludibaculum fermentans P105T, a facultatively anaerobic acidobacterium capable of dissimilatory Fe(III) reduction.</title>
        <authorList>
            <person name="Dedysh S.N."/>
            <person name="Beletsky A.V."/>
            <person name="Kulichevskaya I.S."/>
            <person name="Mardanov A.V."/>
            <person name="Ravin N.V."/>
        </authorList>
    </citation>
    <scope>NUCLEOTIDE SEQUENCE [LARGE SCALE GENOMIC DNA]</scope>
    <source>
        <strain evidence="2 3">P105</strain>
    </source>
</reference>
<dbReference type="EMBL" id="CP063849">
    <property type="protein sequence ID" value="QOY87123.1"/>
    <property type="molecule type" value="Genomic_DNA"/>
</dbReference>
<dbReference type="PANTHER" id="PTHR35446">
    <property type="entry name" value="SI:CH211-175M2.5"/>
    <property type="match status" value="1"/>
</dbReference>
<dbReference type="KEGG" id="pfer:IRI77_30820"/>
<dbReference type="InterPro" id="IPR004675">
    <property type="entry name" value="AhpD_core"/>
</dbReference>
<evidence type="ECO:0000313" key="3">
    <source>
        <dbReference type="Proteomes" id="UP000593892"/>
    </source>
</evidence>
<dbReference type="GO" id="GO:0051920">
    <property type="term" value="F:peroxiredoxin activity"/>
    <property type="evidence" value="ECO:0007669"/>
    <property type="project" value="InterPro"/>
</dbReference>
<dbReference type="InterPro" id="IPR003779">
    <property type="entry name" value="CMD-like"/>
</dbReference>
<gene>
    <name evidence="2" type="ORF">IRI77_30820</name>
</gene>
<dbReference type="NCBIfam" id="TIGR00778">
    <property type="entry name" value="ahpD_dom"/>
    <property type="match status" value="1"/>
</dbReference>
<dbReference type="AlphaFoldDB" id="A0A7S7NNY6"/>
<organism evidence="2 3">
    <name type="scientific">Paludibaculum fermentans</name>
    <dbReference type="NCBI Taxonomy" id="1473598"/>
    <lineage>
        <taxon>Bacteria</taxon>
        <taxon>Pseudomonadati</taxon>
        <taxon>Acidobacteriota</taxon>
        <taxon>Terriglobia</taxon>
        <taxon>Bryobacterales</taxon>
        <taxon>Bryobacteraceae</taxon>
        <taxon>Paludibaculum</taxon>
    </lineage>
</organism>
<protein>
    <submittedName>
        <fullName evidence="2">Carboxymuconolactone decarboxylase family protein</fullName>
    </submittedName>
</protein>
<dbReference type="Pfam" id="PF02627">
    <property type="entry name" value="CMD"/>
    <property type="match status" value="1"/>
</dbReference>
<sequence>MQRITAINHADATGKAKQLLDGVQAKLGITPNLMKTLATSPSALEGYLHFGAALATGVLNAKFREQIAIAVAQANSCEYCLSAHSAIGGMVGLTPEEIAASRDAHAADARRDAGLRFAQAIVVQRGEVSDAALASVRQAGYTDAEITEVVANVAINIFTNYFNHVARTEVDFPLVPVAMAGHQSA</sequence>
<dbReference type="RefSeq" id="WP_194448792.1">
    <property type="nucleotide sequence ID" value="NZ_CP063849.1"/>
</dbReference>
<name>A0A7S7NNY6_PALFE</name>
<proteinExistence type="predicted"/>